<evidence type="ECO:0000313" key="1">
    <source>
        <dbReference type="EMBL" id="MBW0484805.1"/>
    </source>
</evidence>
<dbReference type="AlphaFoldDB" id="A0A9Q3CKQ3"/>
<proteinExistence type="predicted"/>
<keyword evidence="2" id="KW-1185">Reference proteome</keyword>
<name>A0A9Q3CKQ3_9BASI</name>
<organism evidence="1 2">
    <name type="scientific">Austropuccinia psidii MF-1</name>
    <dbReference type="NCBI Taxonomy" id="1389203"/>
    <lineage>
        <taxon>Eukaryota</taxon>
        <taxon>Fungi</taxon>
        <taxon>Dikarya</taxon>
        <taxon>Basidiomycota</taxon>
        <taxon>Pucciniomycotina</taxon>
        <taxon>Pucciniomycetes</taxon>
        <taxon>Pucciniales</taxon>
        <taxon>Sphaerophragmiaceae</taxon>
        <taxon>Austropuccinia</taxon>
    </lineage>
</organism>
<comment type="caution">
    <text evidence="1">The sequence shown here is derived from an EMBL/GenBank/DDBJ whole genome shotgun (WGS) entry which is preliminary data.</text>
</comment>
<accession>A0A9Q3CKQ3</accession>
<sequence>MINGASLIKKEIGFSCTSERGFADRGTRHKLPSDFDPLKVSSDLNNGSPFPRPAQDERVINISREIYRDIVSGIYFKSTATIVSGLERRRWTFWGPPERALKKELAEK</sequence>
<protein>
    <submittedName>
        <fullName evidence="1">Uncharacterized protein</fullName>
    </submittedName>
</protein>
<gene>
    <name evidence="1" type="ORF">O181_024520</name>
</gene>
<dbReference type="EMBL" id="AVOT02007862">
    <property type="protein sequence ID" value="MBW0484805.1"/>
    <property type="molecule type" value="Genomic_DNA"/>
</dbReference>
<evidence type="ECO:0000313" key="2">
    <source>
        <dbReference type="Proteomes" id="UP000765509"/>
    </source>
</evidence>
<dbReference type="Proteomes" id="UP000765509">
    <property type="component" value="Unassembled WGS sequence"/>
</dbReference>
<reference evidence="1" key="1">
    <citation type="submission" date="2021-03" db="EMBL/GenBank/DDBJ databases">
        <title>Draft genome sequence of rust myrtle Austropuccinia psidii MF-1, a brazilian biotype.</title>
        <authorList>
            <person name="Quecine M.C."/>
            <person name="Pachon D.M.R."/>
            <person name="Bonatelli M.L."/>
            <person name="Correr F.H."/>
            <person name="Franceschini L.M."/>
            <person name="Leite T.F."/>
            <person name="Margarido G.R.A."/>
            <person name="Almeida C.A."/>
            <person name="Ferrarezi J.A."/>
            <person name="Labate C.A."/>
        </authorList>
    </citation>
    <scope>NUCLEOTIDE SEQUENCE</scope>
    <source>
        <strain evidence="1">MF-1</strain>
    </source>
</reference>